<evidence type="ECO:0000313" key="3">
    <source>
        <dbReference type="Proteomes" id="UP000283530"/>
    </source>
</evidence>
<protein>
    <submittedName>
        <fullName evidence="2">LINE-1 reverse transcriptase isogeny</fullName>
    </submittedName>
</protein>
<evidence type="ECO:0000313" key="2">
    <source>
        <dbReference type="EMBL" id="RWR76746.1"/>
    </source>
</evidence>
<dbReference type="STRING" id="337451.A0A443NDZ3"/>
<dbReference type="OrthoDB" id="851239at2759"/>
<comment type="caution">
    <text evidence="2">The sequence shown here is derived from an EMBL/GenBank/DDBJ whole genome shotgun (WGS) entry which is preliminary data.</text>
</comment>
<keyword evidence="2" id="KW-0695">RNA-directed DNA polymerase</keyword>
<dbReference type="PANTHER" id="PTHR47074">
    <property type="entry name" value="BNAC02G40300D PROTEIN"/>
    <property type="match status" value="1"/>
</dbReference>
<keyword evidence="2" id="KW-0548">Nucleotidyltransferase</keyword>
<dbReference type="Gene3D" id="3.30.420.10">
    <property type="entry name" value="Ribonuclease H-like superfamily/Ribonuclease H"/>
    <property type="match status" value="1"/>
</dbReference>
<dbReference type="SUPFAM" id="SSF53098">
    <property type="entry name" value="Ribonuclease H-like"/>
    <property type="match status" value="1"/>
</dbReference>
<dbReference type="InterPro" id="IPR012337">
    <property type="entry name" value="RNaseH-like_sf"/>
</dbReference>
<dbReference type="PANTHER" id="PTHR47074:SF54">
    <property type="entry name" value="RNASE H TYPE-1 DOMAIN-CONTAINING PROTEIN"/>
    <property type="match status" value="1"/>
</dbReference>
<dbReference type="InterPro" id="IPR002156">
    <property type="entry name" value="RNaseH_domain"/>
</dbReference>
<dbReference type="InterPro" id="IPR036397">
    <property type="entry name" value="RNaseH_sf"/>
</dbReference>
<dbReference type="GO" id="GO:0004523">
    <property type="term" value="F:RNA-DNA hybrid ribonuclease activity"/>
    <property type="evidence" value="ECO:0007669"/>
    <property type="project" value="InterPro"/>
</dbReference>
<dbReference type="AlphaFoldDB" id="A0A443NDZ3"/>
<organism evidence="2 3">
    <name type="scientific">Cinnamomum micranthum f. kanehirae</name>
    <dbReference type="NCBI Taxonomy" id="337451"/>
    <lineage>
        <taxon>Eukaryota</taxon>
        <taxon>Viridiplantae</taxon>
        <taxon>Streptophyta</taxon>
        <taxon>Embryophyta</taxon>
        <taxon>Tracheophyta</taxon>
        <taxon>Spermatophyta</taxon>
        <taxon>Magnoliopsida</taxon>
        <taxon>Magnoliidae</taxon>
        <taxon>Laurales</taxon>
        <taxon>Lauraceae</taxon>
        <taxon>Cinnamomum</taxon>
    </lineage>
</organism>
<dbReference type="InterPro" id="IPR044730">
    <property type="entry name" value="RNase_H-like_dom_plant"/>
</dbReference>
<dbReference type="Pfam" id="PF13456">
    <property type="entry name" value="RVT_3"/>
    <property type="match status" value="1"/>
</dbReference>
<feature type="domain" description="RNase H type-1" evidence="1">
    <location>
        <begin position="370"/>
        <end position="489"/>
    </location>
</feature>
<dbReference type="GO" id="GO:0003964">
    <property type="term" value="F:RNA-directed DNA polymerase activity"/>
    <property type="evidence" value="ECO:0007669"/>
    <property type="project" value="UniProtKB-KW"/>
</dbReference>
<dbReference type="CDD" id="cd06222">
    <property type="entry name" value="RNase_H_like"/>
    <property type="match status" value="1"/>
</dbReference>
<dbReference type="Proteomes" id="UP000283530">
    <property type="component" value="Unassembled WGS sequence"/>
</dbReference>
<proteinExistence type="predicted"/>
<accession>A0A443NDZ3</accession>
<name>A0A443NDZ3_9MAGN</name>
<sequence length="518" mass="57133">MISRLSAPSQLGQHYFGQHPSSVPQHLNSVLASVPELGTSAPELGTSAPELGPVLSTRARYLSTRARYLSTRARYLSSAPELGISAPELGTSAPELGTSAPELGPVLSTRARNSDRHLYLGQVLPPRQQCQNAYRDEYGPPYLYGDSTTLQNVLSNDGMHWAESCGCVYVKPPASEPPIVLMGLPITKSQLSPLQIQGASSMTRASSFECYTMKKILMEYEAALGQAINFAKSGIFFSSNVPLDIRDHISSSLGVFSPLNMGRYLEAPSLIGRKKKEVFSYLRQRIWKRINGWKGKFLSKATDVKAIAAIPLSLRHNGDMLIWNFNKNDMYSVKSGYRVAMELKHLANAFSVVGNWSCIWKLMGFMKCKFDAAIFSDRRKFGVGMVIRDFTGGFICCSSKWFNGMRHAKEAEAIGLREALSRIHSMGMDNVIFEMDAQEVVHAMKNSRSDISEFGSIIQACISLLSTGNFHVDFIKRQVNEVAHALARASHSHASLSVWPVPPPHIGALLLVDLQQLS</sequence>
<dbReference type="EMBL" id="QPKB01000002">
    <property type="protein sequence ID" value="RWR76746.1"/>
    <property type="molecule type" value="Genomic_DNA"/>
</dbReference>
<evidence type="ECO:0000259" key="1">
    <source>
        <dbReference type="Pfam" id="PF13456"/>
    </source>
</evidence>
<gene>
    <name evidence="2" type="ORF">CKAN_00520400</name>
</gene>
<dbReference type="InterPro" id="IPR052929">
    <property type="entry name" value="RNase_H-like_EbsB-rel"/>
</dbReference>
<reference evidence="2 3" key="1">
    <citation type="journal article" date="2019" name="Nat. Plants">
        <title>Stout camphor tree genome fills gaps in understanding of flowering plant genome evolution.</title>
        <authorList>
            <person name="Chaw S.M."/>
            <person name="Liu Y.C."/>
            <person name="Wu Y.W."/>
            <person name="Wang H.Y."/>
            <person name="Lin C.I."/>
            <person name="Wu C.S."/>
            <person name="Ke H.M."/>
            <person name="Chang L.Y."/>
            <person name="Hsu C.Y."/>
            <person name="Yang H.T."/>
            <person name="Sudianto E."/>
            <person name="Hsu M.H."/>
            <person name="Wu K.P."/>
            <person name="Wang L.N."/>
            <person name="Leebens-Mack J.H."/>
            <person name="Tsai I.J."/>
        </authorList>
    </citation>
    <scope>NUCLEOTIDE SEQUENCE [LARGE SCALE GENOMIC DNA]</scope>
    <source>
        <strain evidence="3">cv. Chaw 1501</strain>
        <tissue evidence="2">Young leaves</tissue>
    </source>
</reference>
<dbReference type="GO" id="GO:0003676">
    <property type="term" value="F:nucleic acid binding"/>
    <property type="evidence" value="ECO:0007669"/>
    <property type="project" value="InterPro"/>
</dbReference>
<keyword evidence="3" id="KW-1185">Reference proteome</keyword>
<keyword evidence="2" id="KW-0808">Transferase</keyword>